<comment type="caution">
    <text evidence="6">The sequence shown here is derived from an EMBL/GenBank/DDBJ whole genome shotgun (WGS) entry which is preliminary data.</text>
</comment>
<accession>A0A7V3KMT4</accession>
<dbReference type="PROSITE" id="PS50893">
    <property type="entry name" value="ABC_TRANSPORTER_2"/>
    <property type="match status" value="1"/>
</dbReference>
<evidence type="ECO:0000256" key="2">
    <source>
        <dbReference type="ARBA" id="ARBA00022448"/>
    </source>
</evidence>
<evidence type="ECO:0000259" key="5">
    <source>
        <dbReference type="PROSITE" id="PS50893"/>
    </source>
</evidence>
<dbReference type="GO" id="GO:0015833">
    <property type="term" value="P:peptide transport"/>
    <property type="evidence" value="ECO:0007669"/>
    <property type="project" value="InterPro"/>
</dbReference>
<dbReference type="InterPro" id="IPR017871">
    <property type="entry name" value="ABC_transporter-like_CS"/>
</dbReference>
<keyword evidence="2" id="KW-0813">Transport</keyword>
<evidence type="ECO:0000256" key="4">
    <source>
        <dbReference type="ARBA" id="ARBA00022840"/>
    </source>
</evidence>
<dbReference type="SUPFAM" id="SSF52540">
    <property type="entry name" value="P-loop containing nucleoside triphosphate hydrolases"/>
    <property type="match status" value="1"/>
</dbReference>
<dbReference type="PANTHER" id="PTHR43776">
    <property type="entry name" value="TRANSPORT ATP-BINDING PROTEIN"/>
    <property type="match status" value="1"/>
</dbReference>
<keyword evidence="3" id="KW-0547">Nucleotide-binding</keyword>
<dbReference type="InterPro" id="IPR050319">
    <property type="entry name" value="ABC_transp_ATP-bind"/>
</dbReference>
<gene>
    <name evidence="6" type="ORF">ENV38_01450</name>
</gene>
<proteinExistence type="inferred from homology"/>
<protein>
    <submittedName>
        <fullName evidence="6">ATP-binding cassette domain-containing protein</fullName>
    </submittedName>
</protein>
<dbReference type="InterPro" id="IPR027417">
    <property type="entry name" value="P-loop_NTPase"/>
</dbReference>
<sequence length="260" mass="29348">LIRPNAGSIKFKGNDLLPMTKAKERMFRREMQMVFQDPYASLNPRIKIGEAIAEPIKANRVFEDKKVIAARVAELLEMVGLSSDVAQSYPHEFSGGQRQRIGIARALGVSPEFLVCDEVVSALDVSIQAQILNLFSELKSRLNLTYIFISHDFSVIRHVSDHILVMYLGEIIEIAQVDALFLKPLHPYTRALISAIPEPDVQNRSGKIILEGDIPSAADPPPGCRFSTRCYMANDRCRLEHPELLQYEQQHFVRCPYAEV</sequence>
<dbReference type="Pfam" id="PF08352">
    <property type="entry name" value="oligo_HPY"/>
    <property type="match status" value="1"/>
</dbReference>
<dbReference type="NCBIfam" id="TIGR01727">
    <property type="entry name" value="oligo_HPY"/>
    <property type="match status" value="1"/>
</dbReference>
<reference evidence="6" key="1">
    <citation type="journal article" date="2020" name="mSystems">
        <title>Genome- and Community-Level Interaction Insights into Carbon Utilization and Element Cycling Functions of Hydrothermarchaeota in Hydrothermal Sediment.</title>
        <authorList>
            <person name="Zhou Z."/>
            <person name="Liu Y."/>
            <person name="Xu W."/>
            <person name="Pan J."/>
            <person name="Luo Z.H."/>
            <person name="Li M."/>
        </authorList>
    </citation>
    <scope>NUCLEOTIDE SEQUENCE [LARGE SCALE GENOMIC DNA]</scope>
    <source>
        <strain evidence="6">SpSt-754</strain>
    </source>
</reference>
<dbReference type="Pfam" id="PF00005">
    <property type="entry name" value="ABC_tran"/>
    <property type="match status" value="1"/>
</dbReference>
<dbReference type="GO" id="GO:0016887">
    <property type="term" value="F:ATP hydrolysis activity"/>
    <property type="evidence" value="ECO:0007669"/>
    <property type="project" value="InterPro"/>
</dbReference>
<feature type="domain" description="ABC transporter" evidence="5">
    <location>
        <begin position="4"/>
        <end position="193"/>
    </location>
</feature>
<dbReference type="AlphaFoldDB" id="A0A7V3KMT4"/>
<feature type="non-terminal residue" evidence="6">
    <location>
        <position position="1"/>
    </location>
</feature>
<dbReference type="CDD" id="cd03257">
    <property type="entry name" value="ABC_NikE_OppD_transporters"/>
    <property type="match status" value="1"/>
</dbReference>
<dbReference type="PROSITE" id="PS00211">
    <property type="entry name" value="ABC_TRANSPORTER_1"/>
    <property type="match status" value="1"/>
</dbReference>
<organism evidence="6">
    <name type="scientific">candidate division WOR-3 bacterium</name>
    <dbReference type="NCBI Taxonomy" id="2052148"/>
    <lineage>
        <taxon>Bacteria</taxon>
        <taxon>Bacteria division WOR-3</taxon>
    </lineage>
</organism>
<evidence type="ECO:0000313" key="6">
    <source>
        <dbReference type="EMBL" id="HGB35556.1"/>
    </source>
</evidence>
<keyword evidence="4 6" id="KW-0067">ATP-binding</keyword>
<evidence type="ECO:0000256" key="1">
    <source>
        <dbReference type="ARBA" id="ARBA00005417"/>
    </source>
</evidence>
<comment type="similarity">
    <text evidence="1">Belongs to the ABC transporter superfamily.</text>
</comment>
<name>A0A7V3KMT4_UNCW3</name>
<dbReference type="PANTHER" id="PTHR43776:SF7">
    <property type="entry name" value="D,D-DIPEPTIDE TRANSPORT ATP-BINDING PROTEIN DDPF-RELATED"/>
    <property type="match status" value="1"/>
</dbReference>
<dbReference type="InterPro" id="IPR003439">
    <property type="entry name" value="ABC_transporter-like_ATP-bd"/>
</dbReference>
<dbReference type="InterPro" id="IPR013563">
    <property type="entry name" value="Oligopep_ABC_C"/>
</dbReference>
<dbReference type="Gene3D" id="3.40.50.300">
    <property type="entry name" value="P-loop containing nucleotide triphosphate hydrolases"/>
    <property type="match status" value="1"/>
</dbReference>
<dbReference type="GO" id="GO:0005524">
    <property type="term" value="F:ATP binding"/>
    <property type="evidence" value="ECO:0007669"/>
    <property type="project" value="UniProtKB-KW"/>
</dbReference>
<dbReference type="EMBL" id="DTGD01000061">
    <property type="protein sequence ID" value="HGB35556.1"/>
    <property type="molecule type" value="Genomic_DNA"/>
</dbReference>
<evidence type="ECO:0000256" key="3">
    <source>
        <dbReference type="ARBA" id="ARBA00022741"/>
    </source>
</evidence>